<dbReference type="AlphaFoldDB" id="A0A6N9TNL6"/>
<comment type="caution">
    <text evidence="9">The sequence shown here is derived from an EMBL/GenBank/DDBJ whole genome shotgun (WGS) entry which is preliminary data.</text>
</comment>
<evidence type="ECO:0000256" key="1">
    <source>
        <dbReference type="ARBA" id="ARBA00004117"/>
    </source>
</evidence>
<dbReference type="EMBL" id="JAAGRR010000095">
    <property type="protein sequence ID" value="NDY42881.1"/>
    <property type="molecule type" value="Genomic_DNA"/>
</dbReference>
<feature type="compositionally biased region" description="Low complexity" evidence="7">
    <location>
        <begin position="58"/>
        <end position="71"/>
    </location>
</feature>
<dbReference type="InterPro" id="IPR019776">
    <property type="entry name" value="Flagellar_basal_body_rod_CS"/>
</dbReference>
<protein>
    <recommendedName>
        <fullName evidence="3 6">Flagellar basal body rod protein FlgB</fullName>
    </recommendedName>
</protein>
<dbReference type="InterPro" id="IPR006300">
    <property type="entry name" value="FlgB"/>
</dbReference>
<feature type="domain" description="Flagellar basal body rod protein N-terminal" evidence="8">
    <location>
        <begin position="20"/>
        <end position="39"/>
    </location>
</feature>
<dbReference type="GO" id="GO:0071973">
    <property type="term" value="P:bacterial-type flagellum-dependent cell motility"/>
    <property type="evidence" value="ECO:0007669"/>
    <property type="project" value="InterPro"/>
</dbReference>
<dbReference type="NCBIfam" id="TIGR01396">
    <property type="entry name" value="FlgB"/>
    <property type="match status" value="1"/>
</dbReference>
<gene>
    <name evidence="9" type="primary">flgB</name>
    <name evidence="9" type="ORF">G3N55_08495</name>
</gene>
<evidence type="ECO:0000313" key="10">
    <source>
        <dbReference type="Proteomes" id="UP000469346"/>
    </source>
</evidence>
<evidence type="ECO:0000256" key="3">
    <source>
        <dbReference type="ARBA" id="ARBA00014376"/>
    </source>
</evidence>
<dbReference type="GO" id="GO:0030694">
    <property type="term" value="C:bacterial-type flagellum basal body, rod"/>
    <property type="evidence" value="ECO:0007669"/>
    <property type="project" value="InterPro"/>
</dbReference>
<comment type="similarity">
    <text evidence="2 6">Belongs to the flagella basal body rod proteins family.</text>
</comment>
<dbReference type="PIRSF" id="PIRSF002889">
    <property type="entry name" value="Rod_FlgB"/>
    <property type="match status" value="1"/>
</dbReference>
<dbReference type="InterPro" id="IPR001444">
    <property type="entry name" value="Flag_bb_rod_N"/>
</dbReference>
<accession>A0A6N9TNL6</accession>
<evidence type="ECO:0000256" key="2">
    <source>
        <dbReference type="ARBA" id="ARBA00009677"/>
    </source>
</evidence>
<keyword evidence="10" id="KW-1185">Reference proteome</keyword>
<dbReference type="RefSeq" id="WP_163299009.1">
    <property type="nucleotide sequence ID" value="NZ_JAAGRR010000095.1"/>
</dbReference>
<keyword evidence="9" id="KW-0282">Flagellum</keyword>
<proteinExistence type="inferred from homology"/>
<organism evidence="9 10">
    <name type="scientific">Dissulfurirhabdus thermomarina</name>
    <dbReference type="NCBI Taxonomy" id="1765737"/>
    <lineage>
        <taxon>Bacteria</taxon>
        <taxon>Deltaproteobacteria</taxon>
        <taxon>Dissulfurirhabdaceae</taxon>
        <taxon>Dissulfurirhabdus</taxon>
    </lineage>
</organism>
<evidence type="ECO:0000313" key="9">
    <source>
        <dbReference type="EMBL" id="NDY42881.1"/>
    </source>
</evidence>
<comment type="subunit">
    <text evidence="6">The basal body constitutes a major portion of the flagellar organelle and consists of a number of rings mounted on a central rod.</text>
</comment>
<evidence type="ECO:0000256" key="4">
    <source>
        <dbReference type="ARBA" id="ARBA00023143"/>
    </source>
</evidence>
<sequence>MKTLFGRTFQVMEKALDVCARRNAVITANVANVDTPGYRARDIPFREVMARYLAKTDPTAGDAPGRAGAPPELARTRPGHLPGLAPEADRPDPARTGRERGVPNDVDLDREMARLAENNLRYQVIVRSMAKSFEELNLAITEGGKS</sequence>
<evidence type="ECO:0000256" key="6">
    <source>
        <dbReference type="PIRNR" id="PIRNR002889"/>
    </source>
</evidence>
<keyword evidence="9" id="KW-0969">Cilium</keyword>
<keyword evidence="9" id="KW-0966">Cell projection</keyword>
<comment type="subcellular location">
    <subcellularLocation>
        <location evidence="1 6">Bacterial flagellum basal body</location>
    </subcellularLocation>
</comment>
<keyword evidence="4 6" id="KW-0975">Bacterial flagellum</keyword>
<evidence type="ECO:0000259" key="8">
    <source>
        <dbReference type="Pfam" id="PF00460"/>
    </source>
</evidence>
<dbReference type="Proteomes" id="UP000469346">
    <property type="component" value="Unassembled WGS sequence"/>
</dbReference>
<feature type="region of interest" description="Disordered" evidence="7">
    <location>
        <begin position="56"/>
        <end position="106"/>
    </location>
</feature>
<name>A0A6N9TNL6_DISTH</name>
<dbReference type="PROSITE" id="PS00588">
    <property type="entry name" value="FLAGELLA_BB_ROD"/>
    <property type="match status" value="1"/>
</dbReference>
<feature type="compositionally biased region" description="Basic and acidic residues" evidence="7">
    <location>
        <begin position="87"/>
        <end position="106"/>
    </location>
</feature>
<comment type="function">
    <text evidence="5 6">Structural component of flagellum, the bacterial motility apparatus. Part of the rod structure of flagellar basal body.</text>
</comment>
<evidence type="ECO:0000256" key="7">
    <source>
        <dbReference type="SAM" id="MobiDB-lite"/>
    </source>
</evidence>
<reference evidence="9 10" key="1">
    <citation type="submission" date="2020-02" db="EMBL/GenBank/DDBJ databases">
        <title>Comparative genomics of sulfur disproportionating microorganisms.</title>
        <authorList>
            <person name="Ward L.M."/>
            <person name="Bertran E."/>
            <person name="Johnston D.T."/>
        </authorList>
    </citation>
    <scope>NUCLEOTIDE SEQUENCE [LARGE SCALE GENOMIC DNA]</scope>
    <source>
        <strain evidence="9 10">DSM 100025</strain>
    </source>
</reference>
<evidence type="ECO:0000256" key="5">
    <source>
        <dbReference type="ARBA" id="ARBA00024934"/>
    </source>
</evidence>
<dbReference type="Pfam" id="PF00460">
    <property type="entry name" value="Flg_bb_rod"/>
    <property type="match status" value="1"/>
</dbReference>